<organism evidence="2 3">
    <name type="scientific">Solanum commersonii</name>
    <name type="common">Commerson's wild potato</name>
    <name type="synonym">Commerson's nightshade</name>
    <dbReference type="NCBI Taxonomy" id="4109"/>
    <lineage>
        <taxon>Eukaryota</taxon>
        <taxon>Viridiplantae</taxon>
        <taxon>Streptophyta</taxon>
        <taxon>Embryophyta</taxon>
        <taxon>Tracheophyta</taxon>
        <taxon>Spermatophyta</taxon>
        <taxon>Magnoliopsida</taxon>
        <taxon>eudicotyledons</taxon>
        <taxon>Gunneridae</taxon>
        <taxon>Pentapetalae</taxon>
        <taxon>asterids</taxon>
        <taxon>lamiids</taxon>
        <taxon>Solanales</taxon>
        <taxon>Solanaceae</taxon>
        <taxon>Solanoideae</taxon>
        <taxon>Solaneae</taxon>
        <taxon>Solanum</taxon>
    </lineage>
</organism>
<comment type="caution">
    <text evidence="2">The sequence shown here is derived from an EMBL/GenBank/DDBJ whole genome shotgun (WGS) entry which is preliminary data.</text>
</comment>
<feature type="region of interest" description="Disordered" evidence="1">
    <location>
        <begin position="55"/>
        <end position="75"/>
    </location>
</feature>
<evidence type="ECO:0000256" key="1">
    <source>
        <dbReference type="SAM" id="MobiDB-lite"/>
    </source>
</evidence>
<dbReference type="EMBL" id="JACXVP010000011">
    <property type="protein sequence ID" value="KAG5578154.1"/>
    <property type="molecule type" value="Genomic_DNA"/>
</dbReference>
<name>A0A9J5WR90_SOLCO</name>
<reference evidence="2 3" key="1">
    <citation type="submission" date="2020-09" db="EMBL/GenBank/DDBJ databases">
        <title>De no assembly of potato wild relative species, Solanum commersonii.</title>
        <authorList>
            <person name="Cho K."/>
        </authorList>
    </citation>
    <scope>NUCLEOTIDE SEQUENCE [LARGE SCALE GENOMIC DNA]</scope>
    <source>
        <strain evidence="2">LZ3.2</strain>
        <tissue evidence="2">Leaf</tissue>
    </source>
</reference>
<evidence type="ECO:0000313" key="2">
    <source>
        <dbReference type="EMBL" id="KAG5578154.1"/>
    </source>
</evidence>
<protein>
    <submittedName>
        <fullName evidence="2">Uncharacterized protein</fullName>
    </submittedName>
</protein>
<dbReference type="AlphaFoldDB" id="A0A9J5WR90"/>
<keyword evidence="3" id="KW-1185">Reference proteome</keyword>
<dbReference type="Proteomes" id="UP000824120">
    <property type="component" value="Chromosome 11"/>
</dbReference>
<gene>
    <name evidence="2" type="ORF">H5410_058288</name>
</gene>
<sequence>MKNAEWKRKLSEDINRGLTKFNLGRGGFGEISGYASLLHLLYIFRVSVRKNKGVVERPNGQDRSPAKASISPWQASPRLKEETLLQVEAAPVLHYMSKKSDSGKGGSTLKQWL</sequence>
<accession>A0A9J5WR90</accession>
<proteinExistence type="predicted"/>
<evidence type="ECO:0000313" key="3">
    <source>
        <dbReference type="Proteomes" id="UP000824120"/>
    </source>
</evidence>